<comment type="caution">
    <text evidence="2">The sequence shown here is derived from an EMBL/GenBank/DDBJ whole genome shotgun (WGS) entry which is preliminary data.</text>
</comment>
<dbReference type="Proteomes" id="UP001152484">
    <property type="component" value="Unassembled WGS sequence"/>
</dbReference>
<dbReference type="PANTHER" id="PTHR34145">
    <property type="entry name" value="OS02G0105600 PROTEIN"/>
    <property type="match status" value="1"/>
</dbReference>
<reference evidence="2" key="1">
    <citation type="submission" date="2022-07" db="EMBL/GenBank/DDBJ databases">
        <authorList>
            <person name="Macas J."/>
            <person name="Novak P."/>
            <person name="Neumann P."/>
        </authorList>
    </citation>
    <scope>NUCLEOTIDE SEQUENCE</scope>
</reference>
<proteinExistence type="predicted"/>
<gene>
    <name evidence="2" type="ORF">CEURO_LOCUS4396</name>
</gene>
<feature type="domain" description="At1g61320/AtMIF1 LRR" evidence="1">
    <location>
        <begin position="2"/>
        <end position="189"/>
    </location>
</feature>
<name>A0A9P0YR60_CUSEU</name>
<dbReference type="Pfam" id="PF23622">
    <property type="entry name" value="LRR_At1g61320_AtMIF1"/>
    <property type="match status" value="1"/>
</dbReference>
<accession>A0A9P0YR60</accession>
<evidence type="ECO:0000313" key="3">
    <source>
        <dbReference type="Proteomes" id="UP001152484"/>
    </source>
</evidence>
<sequence length="231" mass="26201">MLKSLYARYCFGLVSVKVSAPKITSLAICTTKGLVLENVPMLADLDITCEKAHIPLLVPALSCCFSQLNILTLRLPGYKDHDIVRFNFPEMLELKKLVVDFTASHDGSILGLMTFIRISPNLEEFVLMINYGGKMAWASREVNKGTPFPHQHLKVFQYLGYYGRCSDMEVVMFILENCVGLQQIIIDPAMPLEWLHTPLDPDELEQEEVCRSYAKQQLEPIIPPHITFAIR</sequence>
<dbReference type="EMBL" id="CAMAPE010000008">
    <property type="protein sequence ID" value="CAH9072553.1"/>
    <property type="molecule type" value="Genomic_DNA"/>
</dbReference>
<evidence type="ECO:0000313" key="2">
    <source>
        <dbReference type="EMBL" id="CAH9072553.1"/>
    </source>
</evidence>
<organism evidence="2 3">
    <name type="scientific">Cuscuta europaea</name>
    <name type="common">European dodder</name>
    <dbReference type="NCBI Taxonomy" id="41803"/>
    <lineage>
        <taxon>Eukaryota</taxon>
        <taxon>Viridiplantae</taxon>
        <taxon>Streptophyta</taxon>
        <taxon>Embryophyta</taxon>
        <taxon>Tracheophyta</taxon>
        <taxon>Spermatophyta</taxon>
        <taxon>Magnoliopsida</taxon>
        <taxon>eudicotyledons</taxon>
        <taxon>Gunneridae</taxon>
        <taxon>Pentapetalae</taxon>
        <taxon>asterids</taxon>
        <taxon>lamiids</taxon>
        <taxon>Solanales</taxon>
        <taxon>Convolvulaceae</taxon>
        <taxon>Cuscuteae</taxon>
        <taxon>Cuscuta</taxon>
        <taxon>Cuscuta subgen. Cuscuta</taxon>
    </lineage>
</organism>
<evidence type="ECO:0000259" key="1">
    <source>
        <dbReference type="Pfam" id="PF23622"/>
    </source>
</evidence>
<dbReference type="InterPro" id="IPR053772">
    <property type="entry name" value="At1g61320/At1g61330-like"/>
</dbReference>
<dbReference type="AlphaFoldDB" id="A0A9P0YR60"/>
<dbReference type="InterPro" id="IPR055357">
    <property type="entry name" value="LRR_At1g61320_AtMIF1"/>
</dbReference>
<dbReference type="OrthoDB" id="613853at2759"/>
<keyword evidence="3" id="KW-1185">Reference proteome</keyword>
<protein>
    <recommendedName>
        <fullName evidence="1">At1g61320/AtMIF1 LRR domain-containing protein</fullName>
    </recommendedName>
</protein>
<dbReference type="PANTHER" id="PTHR34145:SF68">
    <property type="entry name" value="FBD DOMAIN-CONTAINING PROTEIN"/>
    <property type="match status" value="1"/>
</dbReference>